<reference evidence="4" key="1">
    <citation type="journal article" date="2014" name="PLoS ONE">
        <title>Transcriptome-Based Identification of ABC Transporters in the Western Tarnished Plant Bug Lygus hesperus.</title>
        <authorList>
            <person name="Hull J.J."/>
            <person name="Chaney K."/>
            <person name="Geib S.M."/>
            <person name="Fabrick J.A."/>
            <person name="Brent C.S."/>
            <person name="Walsh D."/>
            <person name="Lavine L.C."/>
        </authorList>
    </citation>
    <scope>NUCLEOTIDE SEQUENCE</scope>
</reference>
<accession>A0A0A9YVN3</accession>
<dbReference type="AlphaFoldDB" id="A0A0A9YVN3"/>
<dbReference type="EMBL" id="GBHO01007918">
    <property type="protein sequence ID" value="JAG35686.1"/>
    <property type="molecule type" value="Transcribed_RNA"/>
</dbReference>
<sequence length="284" mass="32846">MSTKKTALTMTDSERCFVESHDPDLPDDFPKSMKDENYMLKIVVEEQKIALDMIMRKYREQTDRLTRLSQIDLRKLHYQRYLQVIVNQMNKMDNMTKTMRKNLLVIFKYEELMRDLEAENARLRELVKALSAASIKSKKEIKQCSEVSSQTDILFAITMEHKSVGSESPISRRTPQNPINEPSRIGCTEMVPYVPINYDFGDAGLQLTEEPTTADLSYNEACEVFFSRFAAADISEGISSTYEGTTDRSRLIRVLLQICSWIWSSLKTHQRPVLSQISTWKKTT</sequence>
<dbReference type="PANTHER" id="PTHR12186">
    <property type="entry name" value="SIKE FAMILY MEMBER"/>
    <property type="match status" value="1"/>
</dbReference>
<dbReference type="PANTHER" id="PTHR12186:SF2">
    <property type="entry name" value="FGFR1 ONCOGENE PARTNER 2 HOMOLOG"/>
    <property type="match status" value="1"/>
</dbReference>
<keyword evidence="2 3" id="KW-0175">Coiled coil</keyword>
<reference evidence="5" key="3">
    <citation type="submission" date="2014-09" db="EMBL/GenBank/DDBJ databases">
        <authorList>
            <person name="Magalhaes I.L.F."/>
            <person name="Oliveira U."/>
            <person name="Santos F.R."/>
            <person name="Vidigal T.H.D.A."/>
            <person name="Brescovit A.D."/>
            <person name="Santos A.J."/>
        </authorList>
    </citation>
    <scope>NUCLEOTIDE SEQUENCE</scope>
</reference>
<dbReference type="InterPro" id="IPR008555">
    <property type="entry name" value="SIKE"/>
</dbReference>
<evidence type="ECO:0000256" key="3">
    <source>
        <dbReference type="SAM" id="Coils"/>
    </source>
</evidence>
<organism evidence="4">
    <name type="scientific">Lygus hesperus</name>
    <name type="common">Western plant bug</name>
    <dbReference type="NCBI Taxonomy" id="30085"/>
    <lineage>
        <taxon>Eukaryota</taxon>
        <taxon>Metazoa</taxon>
        <taxon>Ecdysozoa</taxon>
        <taxon>Arthropoda</taxon>
        <taxon>Hexapoda</taxon>
        <taxon>Insecta</taxon>
        <taxon>Pterygota</taxon>
        <taxon>Neoptera</taxon>
        <taxon>Paraneoptera</taxon>
        <taxon>Hemiptera</taxon>
        <taxon>Heteroptera</taxon>
        <taxon>Panheteroptera</taxon>
        <taxon>Cimicomorpha</taxon>
        <taxon>Miridae</taxon>
        <taxon>Mirini</taxon>
        <taxon>Lygus</taxon>
    </lineage>
</organism>
<evidence type="ECO:0000313" key="5">
    <source>
        <dbReference type="EMBL" id="JAG60825.1"/>
    </source>
</evidence>
<gene>
    <name evidence="4" type="ORF">CM83_2102</name>
</gene>
<dbReference type="EMBL" id="GBRD01004996">
    <property type="protein sequence ID" value="JAG60825.1"/>
    <property type="molecule type" value="Transcribed_RNA"/>
</dbReference>
<dbReference type="Pfam" id="PF05769">
    <property type="entry name" value="SIKE"/>
    <property type="match status" value="1"/>
</dbReference>
<evidence type="ECO:0000313" key="4">
    <source>
        <dbReference type="EMBL" id="JAG35686.1"/>
    </source>
</evidence>
<evidence type="ECO:0000256" key="2">
    <source>
        <dbReference type="ARBA" id="ARBA00023054"/>
    </source>
</evidence>
<reference evidence="4" key="2">
    <citation type="submission" date="2014-07" db="EMBL/GenBank/DDBJ databases">
        <authorList>
            <person name="Hull J."/>
        </authorList>
    </citation>
    <scope>NUCLEOTIDE SEQUENCE</scope>
</reference>
<name>A0A0A9YVN3_LYGHE</name>
<proteinExistence type="inferred from homology"/>
<evidence type="ECO:0000256" key="1">
    <source>
        <dbReference type="ARBA" id="ARBA00005537"/>
    </source>
</evidence>
<comment type="similarity">
    <text evidence="1">Belongs to the SIKE family.</text>
</comment>
<feature type="coiled-coil region" evidence="3">
    <location>
        <begin position="106"/>
        <end position="133"/>
    </location>
</feature>
<protein>
    <submittedName>
        <fullName evidence="4">Uncharacterized protein</fullName>
    </submittedName>
</protein>